<feature type="transmembrane region" description="Helical" evidence="7">
    <location>
        <begin position="102"/>
        <end position="123"/>
    </location>
</feature>
<dbReference type="CDD" id="cd06261">
    <property type="entry name" value="TM_PBP2"/>
    <property type="match status" value="1"/>
</dbReference>
<evidence type="ECO:0000256" key="8">
    <source>
        <dbReference type="SAM" id="MobiDB-lite"/>
    </source>
</evidence>
<dbReference type="AlphaFoldDB" id="A0A7Y9L9Z9"/>
<feature type="region of interest" description="Disordered" evidence="8">
    <location>
        <begin position="1"/>
        <end position="30"/>
    </location>
</feature>
<feature type="compositionally biased region" description="Basic and acidic residues" evidence="8">
    <location>
        <begin position="20"/>
        <end position="30"/>
    </location>
</feature>
<keyword evidence="6 7" id="KW-0472">Membrane</keyword>
<name>A0A7Y9L9Z9_9ACTN</name>
<gene>
    <name evidence="10" type="ORF">BKA15_000597</name>
</gene>
<dbReference type="RefSeq" id="WP_179748016.1">
    <property type="nucleotide sequence ID" value="NZ_JACCBU010000001.1"/>
</dbReference>
<dbReference type="GO" id="GO:0005886">
    <property type="term" value="C:plasma membrane"/>
    <property type="evidence" value="ECO:0007669"/>
    <property type="project" value="UniProtKB-SubCell"/>
</dbReference>
<feature type="transmembrane region" description="Helical" evidence="7">
    <location>
        <begin position="292"/>
        <end position="313"/>
    </location>
</feature>
<dbReference type="PANTHER" id="PTHR30193:SF37">
    <property type="entry name" value="INNER MEMBRANE ABC TRANSPORTER PERMEASE PROTEIN YCJO"/>
    <property type="match status" value="1"/>
</dbReference>
<evidence type="ECO:0000313" key="11">
    <source>
        <dbReference type="Proteomes" id="UP000569914"/>
    </source>
</evidence>
<sequence>MTEATKQAESVGAAAAAAQPRREPPPRDALRASRRRESVWALGFLGPQLIGLLVFMIGPLIFALYLSFTNWTGFGERTWAGFGNYAFIFTDPQIAVSARNTVWLTVLQVPGLLLSGFIAAFFLQKAGRMTGVYRVLFFAPQVTSWVAIAAIWLWLFNPEISPINNALAGVGIVGPDWLQDPNTVILSFALVGVWQGIGYQVVMFMAGLANVPRALIEAADIDGANGWQKLRSVTLPILSPTILFLSITSIIASFQIFDIVYVMLDTTAPSGSRTIVYEIVQIGFRQFAYGKASAIAVCLFLSLLILTGLQLLAQRRWVYYAE</sequence>
<dbReference type="InterPro" id="IPR035906">
    <property type="entry name" value="MetI-like_sf"/>
</dbReference>
<evidence type="ECO:0000256" key="6">
    <source>
        <dbReference type="ARBA" id="ARBA00023136"/>
    </source>
</evidence>
<evidence type="ECO:0000256" key="2">
    <source>
        <dbReference type="ARBA" id="ARBA00022448"/>
    </source>
</evidence>
<keyword evidence="2 7" id="KW-0813">Transport</keyword>
<evidence type="ECO:0000256" key="1">
    <source>
        <dbReference type="ARBA" id="ARBA00004651"/>
    </source>
</evidence>
<keyword evidence="3" id="KW-1003">Cell membrane</keyword>
<evidence type="ECO:0000256" key="4">
    <source>
        <dbReference type="ARBA" id="ARBA00022692"/>
    </source>
</evidence>
<evidence type="ECO:0000256" key="5">
    <source>
        <dbReference type="ARBA" id="ARBA00022989"/>
    </source>
</evidence>
<protein>
    <submittedName>
        <fullName evidence="10">Multiple sugar transport system permease protein</fullName>
    </submittedName>
</protein>
<evidence type="ECO:0000256" key="3">
    <source>
        <dbReference type="ARBA" id="ARBA00022475"/>
    </source>
</evidence>
<keyword evidence="11" id="KW-1185">Reference proteome</keyword>
<comment type="subcellular location">
    <subcellularLocation>
        <location evidence="1 7">Cell membrane</location>
        <topology evidence="1 7">Multi-pass membrane protein</topology>
    </subcellularLocation>
</comment>
<feature type="transmembrane region" description="Helical" evidence="7">
    <location>
        <begin position="39"/>
        <end position="66"/>
    </location>
</feature>
<keyword evidence="5 7" id="KW-1133">Transmembrane helix</keyword>
<comment type="similarity">
    <text evidence="7">Belongs to the binding-protein-dependent transport system permease family.</text>
</comment>
<feature type="transmembrane region" description="Helical" evidence="7">
    <location>
        <begin position="237"/>
        <end position="264"/>
    </location>
</feature>
<dbReference type="Proteomes" id="UP000569914">
    <property type="component" value="Unassembled WGS sequence"/>
</dbReference>
<feature type="transmembrane region" description="Helical" evidence="7">
    <location>
        <begin position="135"/>
        <end position="155"/>
    </location>
</feature>
<organism evidence="10 11">
    <name type="scientific">Microlunatus parietis</name>
    <dbReference type="NCBI Taxonomy" id="682979"/>
    <lineage>
        <taxon>Bacteria</taxon>
        <taxon>Bacillati</taxon>
        <taxon>Actinomycetota</taxon>
        <taxon>Actinomycetes</taxon>
        <taxon>Propionibacteriales</taxon>
        <taxon>Propionibacteriaceae</taxon>
        <taxon>Microlunatus</taxon>
    </lineage>
</organism>
<comment type="caution">
    <text evidence="10">The sequence shown here is derived from an EMBL/GenBank/DDBJ whole genome shotgun (WGS) entry which is preliminary data.</text>
</comment>
<dbReference type="PANTHER" id="PTHR30193">
    <property type="entry name" value="ABC TRANSPORTER PERMEASE PROTEIN"/>
    <property type="match status" value="1"/>
</dbReference>
<dbReference type="InterPro" id="IPR000515">
    <property type="entry name" value="MetI-like"/>
</dbReference>
<keyword evidence="4 7" id="KW-0812">Transmembrane</keyword>
<dbReference type="PROSITE" id="PS50928">
    <property type="entry name" value="ABC_TM1"/>
    <property type="match status" value="1"/>
</dbReference>
<dbReference type="SUPFAM" id="SSF160964">
    <property type="entry name" value="MalF N-terminal region-like"/>
    <property type="match status" value="1"/>
</dbReference>
<evidence type="ECO:0000313" key="10">
    <source>
        <dbReference type="EMBL" id="NYE69268.1"/>
    </source>
</evidence>
<accession>A0A7Y9L9Z9</accession>
<dbReference type="Gene3D" id="1.10.3720.10">
    <property type="entry name" value="MetI-like"/>
    <property type="match status" value="1"/>
</dbReference>
<proteinExistence type="inferred from homology"/>
<dbReference type="GO" id="GO:0055085">
    <property type="term" value="P:transmembrane transport"/>
    <property type="evidence" value="ECO:0007669"/>
    <property type="project" value="InterPro"/>
</dbReference>
<evidence type="ECO:0000259" key="9">
    <source>
        <dbReference type="PROSITE" id="PS50928"/>
    </source>
</evidence>
<dbReference type="Pfam" id="PF00528">
    <property type="entry name" value="BPD_transp_1"/>
    <property type="match status" value="1"/>
</dbReference>
<feature type="transmembrane region" description="Helical" evidence="7">
    <location>
        <begin position="184"/>
        <end position="206"/>
    </location>
</feature>
<dbReference type="InterPro" id="IPR051393">
    <property type="entry name" value="ABC_transporter_permease"/>
</dbReference>
<reference evidence="10 11" key="1">
    <citation type="submission" date="2020-07" db="EMBL/GenBank/DDBJ databases">
        <title>Sequencing the genomes of 1000 actinobacteria strains.</title>
        <authorList>
            <person name="Klenk H.-P."/>
        </authorList>
    </citation>
    <scope>NUCLEOTIDE SEQUENCE [LARGE SCALE GENOMIC DNA]</scope>
    <source>
        <strain evidence="10 11">DSM 22083</strain>
    </source>
</reference>
<dbReference type="SUPFAM" id="SSF161098">
    <property type="entry name" value="MetI-like"/>
    <property type="match status" value="1"/>
</dbReference>
<feature type="domain" description="ABC transmembrane type-1" evidence="9">
    <location>
        <begin position="98"/>
        <end position="310"/>
    </location>
</feature>
<dbReference type="EMBL" id="JACCBU010000001">
    <property type="protein sequence ID" value="NYE69268.1"/>
    <property type="molecule type" value="Genomic_DNA"/>
</dbReference>
<evidence type="ECO:0000256" key="7">
    <source>
        <dbReference type="RuleBase" id="RU363032"/>
    </source>
</evidence>
<keyword evidence="10" id="KW-0762">Sugar transport</keyword>